<dbReference type="InterPro" id="IPR001242">
    <property type="entry name" value="Condensation_dom"/>
</dbReference>
<dbReference type="Gene3D" id="3.30.559.30">
    <property type="entry name" value="Nonribosomal peptide synthetase, condensation domain"/>
    <property type="match status" value="1"/>
</dbReference>
<accession>A0A0J7Z4V8</accession>
<reference evidence="5 6" key="1">
    <citation type="submission" date="2015-06" db="EMBL/GenBank/DDBJ databases">
        <authorList>
            <person name="Ju K.-S."/>
            <person name="Doroghazi J.R."/>
            <person name="Metcalf W.W."/>
        </authorList>
    </citation>
    <scope>NUCLEOTIDE SEQUENCE [LARGE SCALE GENOMIC DNA]</scope>
    <source>
        <strain evidence="5 6">NRRL 3414</strain>
    </source>
</reference>
<dbReference type="GO" id="GO:0003824">
    <property type="term" value="F:catalytic activity"/>
    <property type="evidence" value="ECO:0007669"/>
    <property type="project" value="InterPro"/>
</dbReference>
<feature type="domain" description="Carrier" evidence="4">
    <location>
        <begin position="175"/>
        <end position="250"/>
    </location>
</feature>
<protein>
    <recommendedName>
        <fullName evidence="4">Carrier domain-containing protein</fullName>
    </recommendedName>
</protein>
<dbReference type="AlphaFoldDB" id="A0A0J7Z4V8"/>
<dbReference type="RefSeq" id="WP_048584250.1">
    <property type="nucleotide sequence ID" value="NZ_LFNT01000039.1"/>
</dbReference>
<dbReference type="Gene3D" id="1.10.1200.10">
    <property type="entry name" value="ACP-like"/>
    <property type="match status" value="2"/>
</dbReference>
<keyword evidence="2" id="KW-0596">Phosphopantetheine</keyword>
<dbReference type="SUPFAM" id="SSF47336">
    <property type="entry name" value="ACP-like"/>
    <property type="match status" value="2"/>
</dbReference>
<evidence type="ECO:0000256" key="1">
    <source>
        <dbReference type="ARBA" id="ARBA00001957"/>
    </source>
</evidence>
<dbReference type="GO" id="GO:0005737">
    <property type="term" value="C:cytoplasm"/>
    <property type="evidence" value="ECO:0007669"/>
    <property type="project" value="TreeGrafter"/>
</dbReference>
<dbReference type="GO" id="GO:0017000">
    <property type="term" value="P:antibiotic biosynthetic process"/>
    <property type="evidence" value="ECO:0007669"/>
    <property type="project" value="UniProtKB-ARBA"/>
</dbReference>
<dbReference type="InterPro" id="IPR036736">
    <property type="entry name" value="ACP-like_sf"/>
</dbReference>
<dbReference type="InterPro" id="IPR023213">
    <property type="entry name" value="CAT-like_dom_sf"/>
</dbReference>
<dbReference type="PANTHER" id="PTHR45527">
    <property type="entry name" value="NONRIBOSOMAL PEPTIDE SYNTHETASE"/>
    <property type="match status" value="1"/>
</dbReference>
<dbReference type="Proteomes" id="UP000037432">
    <property type="component" value="Unassembled WGS sequence"/>
</dbReference>
<keyword evidence="3" id="KW-0597">Phosphoprotein</keyword>
<feature type="domain" description="Carrier" evidence="4">
    <location>
        <begin position="704"/>
        <end position="778"/>
    </location>
</feature>
<dbReference type="InterPro" id="IPR006162">
    <property type="entry name" value="Ppantetheine_attach_site"/>
</dbReference>
<dbReference type="PROSITE" id="PS50075">
    <property type="entry name" value="CARRIER"/>
    <property type="match status" value="2"/>
</dbReference>
<name>A0A0J7Z4V8_STRVR</name>
<comment type="caution">
    <text evidence="5">The sequence shown here is derived from an EMBL/GenBank/DDBJ whole genome shotgun (WGS) entry which is preliminary data.</text>
</comment>
<evidence type="ECO:0000256" key="3">
    <source>
        <dbReference type="ARBA" id="ARBA00022553"/>
    </source>
</evidence>
<dbReference type="InterPro" id="IPR020806">
    <property type="entry name" value="PKS_PP-bd"/>
</dbReference>
<dbReference type="GO" id="GO:0031177">
    <property type="term" value="F:phosphopantetheine binding"/>
    <property type="evidence" value="ECO:0007669"/>
    <property type="project" value="InterPro"/>
</dbReference>
<dbReference type="GO" id="GO:0044550">
    <property type="term" value="P:secondary metabolite biosynthetic process"/>
    <property type="evidence" value="ECO:0007669"/>
    <property type="project" value="TreeGrafter"/>
</dbReference>
<comment type="cofactor">
    <cofactor evidence="1">
        <name>pantetheine 4'-phosphate</name>
        <dbReference type="ChEBI" id="CHEBI:47942"/>
    </cofactor>
</comment>
<dbReference type="GO" id="GO:0008610">
    <property type="term" value="P:lipid biosynthetic process"/>
    <property type="evidence" value="ECO:0007669"/>
    <property type="project" value="UniProtKB-ARBA"/>
</dbReference>
<organism evidence="5 6">
    <name type="scientific">Streptomyces viridochromogenes</name>
    <dbReference type="NCBI Taxonomy" id="1938"/>
    <lineage>
        <taxon>Bacteria</taxon>
        <taxon>Bacillati</taxon>
        <taxon>Actinomycetota</taxon>
        <taxon>Actinomycetes</taxon>
        <taxon>Kitasatosporales</taxon>
        <taxon>Streptomycetaceae</taxon>
        <taxon>Streptomyces</taxon>
    </lineage>
</organism>
<dbReference type="InterPro" id="IPR009081">
    <property type="entry name" value="PP-bd_ACP"/>
</dbReference>
<dbReference type="PANTHER" id="PTHR45527:SF1">
    <property type="entry name" value="FATTY ACID SYNTHASE"/>
    <property type="match status" value="1"/>
</dbReference>
<dbReference type="OrthoDB" id="2472181at2"/>
<dbReference type="EMBL" id="LFNT01000039">
    <property type="protein sequence ID" value="KMS71201.1"/>
    <property type="molecule type" value="Genomic_DNA"/>
</dbReference>
<dbReference type="Pfam" id="PF00550">
    <property type="entry name" value="PP-binding"/>
    <property type="match status" value="2"/>
</dbReference>
<sequence>MPADPLHTAVPHDLPTPVVPQFFHDVCEITGPDTLRMPLAACLAAVLSGYTGRAELAVDAQHFSVKPATTLLELAVTASPGGGGVDGGVPQDSAAVEAHRGAGLLLRWAPGSLSADYDTDRYSRGRVDQVLSDVRRVLTADLGTTVAELNIAPLSVAADPSDEALVKKGPVPLEGPVEQAVAEVWSQFIEVIGPSEIGRDDNYFALGGDSLSAIRATNRLSEHFGLDLPKQLLSTSPTPREVAAVIRAVGTTARQGDTEGPVAHSEDTPLPVSAAQEAVWLFEQWQPGTTAYHVPWAIELTGALARERLRGSLEAVVGRHSVLRTAFHDQDGCVEAVPVRQAEVPWTEHDLTPAATGPGDPEAVMAQLIAEPFDLSRAPLLRADLLRLSAQHHILLLTFHHLLLDSGSLEILLRELAAGYDARELPELRLQYRDVADWQQQAASRQHVADATAYWRRELADAPAPLELPGCRHRTGPPDHAGDSVTWALDDELTHSVRTLAQRLGVTSYTVLFTAFQSLLYRITGQDDLVLGTAVSTRDRTECEGLIGPFFATMPVRTRVHGDQSFVDLVRQTQQRTTAAFAWKDVPFHTLHTGQGAAYQILFEVSRPAVVPPPTGLSWNYRLLNPAATKLDLIFTLSDHGTSLGGAVTYATDRYDRSTAERLTREYPRLLAAACATPRQPLNAWEYDAPGDLAHEDGTGGDGDPSRTVLTRLWAEVLDIPADDIGPHSDFFGLGGRSLDAVRLNSRLRKTLQVTVAPAQLFRAADFNAQLDVIRRHATAPDALHRRASLVLTAWDLRPEERHTLTERRPHV</sequence>
<dbReference type="Gene3D" id="3.30.559.10">
    <property type="entry name" value="Chloramphenicol acetyltransferase-like domain"/>
    <property type="match status" value="1"/>
</dbReference>
<evidence type="ECO:0000313" key="6">
    <source>
        <dbReference type="Proteomes" id="UP000037432"/>
    </source>
</evidence>
<dbReference type="GO" id="GO:0043041">
    <property type="term" value="P:amino acid activation for nonribosomal peptide biosynthetic process"/>
    <property type="evidence" value="ECO:0007669"/>
    <property type="project" value="TreeGrafter"/>
</dbReference>
<dbReference type="PATRIC" id="fig|1938.3.peg.5299"/>
<proteinExistence type="predicted"/>
<evidence type="ECO:0000259" key="4">
    <source>
        <dbReference type="PROSITE" id="PS50075"/>
    </source>
</evidence>
<dbReference type="Pfam" id="PF00668">
    <property type="entry name" value="Condensation"/>
    <property type="match status" value="1"/>
</dbReference>
<dbReference type="SMART" id="SM00823">
    <property type="entry name" value="PKS_PP"/>
    <property type="match status" value="2"/>
</dbReference>
<dbReference type="SUPFAM" id="SSF52777">
    <property type="entry name" value="CoA-dependent acyltransferases"/>
    <property type="match status" value="2"/>
</dbReference>
<gene>
    <name evidence="5" type="ORF">ACM01_28510</name>
</gene>
<evidence type="ECO:0000313" key="5">
    <source>
        <dbReference type="EMBL" id="KMS71201.1"/>
    </source>
</evidence>
<dbReference type="PROSITE" id="PS00012">
    <property type="entry name" value="PHOSPHOPANTETHEINE"/>
    <property type="match status" value="1"/>
</dbReference>
<evidence type="ECO:0000256" key="2">
    <source>
        <dbReference type="ARBA" id="ARBA00022450"/>
    </source>
</evidence>
<dbReference type="CDD" id="cd19531">
    <property type="entry name" value="LCL_NRPS-like"/>
    <property type="match status" value="1"/>
</dbReference>